<dbReference type="InterPro" id="IPR020846">
    <property type="entry name" value="MFS_dom"/>
</dbReference>
<evidence type="ECO:0000313" key="9">
    <source>
        <dbReference type="Proteomes" id="UP000231152"/>
    </source>
</evidence>
<dbReference type="GO" id="GO:0005886">
    <property type="term" value="C:plasma membrane"/>
    <property type="evidence" value="ECO:0007669"/>
    <property type="project" value="TreeGrafter"/>
</dbReference>
<accession>A0A2M8LE19</accession>
<dbReference type="Proteomes" id="UP000231152">
    <property type="component" value="Unassembled WGS sequence"/>
</dbReference>
<protein>
    <recommendedName>
        <fullName evidence="7">Major facilitator superfamily (MFS) profile domain-containing protein</fullName>
    </recommendedName>
</protein>
<dbReference type="GO" id="GO:0012505">
    <property type="term" value="C:endomembrane system"/>
    <property type="evidence" value="ECO:0007669"/>
    <property type="project" value="UniProtKB-SubCell"/>
</dbReference>
<dbReference type="InterPro" id="IPR011701">
    <property type="entry name" value="MFS"/>
</dbReference>
<sequence>MDEAVAARRRRLVLVTVILGTFLGRLDQRVITLALPDIINDFGITVSAAGWIATAYILASAVFVPIWGKLGDTVGRKKNLPPWFHYFYRRFGTGRVCMELKRYDRLSSHSGYCGIRRLPNRHGHSRLHFSAGQTTGASSWHLVVCFCRSSRVRPTHWRPAYRQFWLAVSITYQPTSRTLYGYSLRRRIGL</sequence>
<evidence type="ECO:0000256" key="5">
    <source>
        <dbReference type="ARBA" id="ARBA00023136"/>
    </source>
</evidence>
<dbReference type="PROSITE" id="PS50850">
    <property type="entry name" value="MFS"/>
    <property type="match status" value="1"/>
</dbReference>
<evidence type="ECO:0000256" key="1">
    <source>
        <dbReference type="ARBA" id="ARBA00004127"/>
    </source>
</evidence>
<feature type="domain" description="Major facilitator superfamily (MFS) profile" evidence="7">
    <location>
        <begin position="13"/>
        <end position="190"/>
    </location>
</feature>
<dbReference type="EMBL" id="PFET01000012">
    <property type="protein sequence ID" value="PJE75701.1"/>
    <property type="molecule type" value="Genomic_DNA"/>
</dbReference>
<dbReference type="PANTHER" id="PTHR23501">
    <property type="entry name" value="MAJOR FACILITATOR SUPERFAMILY"/>
    <property type="match status" value="1"/>
</dbReference>
<evidence type="ECO:0000313" key="8">
    <source>
        <dbReference type="EMBL" id="PJE75701.1"/>
    </source>
</evidence>
<dbReference type="SUPFAM" id="SSF103473">
    <property type="entry name" value="MFS general substrate transporter"/>
    <property type="match status" value="1"/>
</dbReference>
<dbReference type="AlphaFoldDB" id="A0A2M8LE19"/>
<dbReference type="Pfam" id="PF07690">
    <property type="entry name" value="MFS_1"/>
    <property type="match status" value="1"/>
</dbReference>
<evidence type="ECO:0000259" key="7">
    <source>
        <dbReference type="PROSITE" id="PS50850"/>
    </source>
</evidence>
<evidence type="ECO:0000256" key="2">
    <source>
        <dbReference type="ARBA" id="ARBA00022448"/>
    </source>
</evidence>
<comment type="caution">
    <text evidence="8">The sequence shown here is derived from an EMBL/GenBank/DDBJ whole genome shotgun (WGS) entry which is preliminary data.</text>
</comment>
<name>A0A2M8LE19_9BACT</name>
<evidence type="ECO:0000256" key="4">
    <source>
        <dbReference type="ARBA" id="ARBA00022989"/>
    </source>
</evidence>
<comment type="subcellular location">
    <subcellularLocation>
        <location evidence="1">Endomembrane system</location>
        <topology evidence="1">Multi-pass membrane protein</topology>
    </subcellularLocation>
</comment>
<gene>
    <name evidence="8" type="ORF">COV04_03840</name>
</gene>
<dbReference type="PANTHER" id="PTHR23501:SF191">
    <property type="entry name" value="VACUOLAR BASIC AMINO ACID TRANSPORTER 4"/>
    <property type="match status" value="1"/>
</dbReference>
<keyword evidence="3 6" id="KW-0812">Transmembrane</keyword>
<keyword evidence="5 6" id="KW-0472">Membrane</keyword>
<feature type="transmembrane region" description="Helical" evidence="6">
    <location>
        <begin position="44"/>
        <end position="68"/>
    </location>
</feature>
<proteinExistence type="predicted"/>
<reference evidence="8 9" key="1">
    <citation type="submission" date="2017-09" db="EMBL/GenBank/DDBJ databases">
        <title>Depth-based differentiation of microbial function through sediment-hosted aquifers and enrichment of novel symbionts in the deep terrestrial subsurface.</title>
        <authorList>
            <person name="Probst A.J."/>
            <person name="Ladd B."/>
            <person name="Jarett J.K."/>
            <person name="Geller-Mcgrath D.E."/>
            <person name="Sieber C.M."/>
            <person name="Emerson J.B."/>
            <person name="Anantharaman K."/>
            <person name="Thomas B.C."/>
            <person name="Malmstrom R."/>
            <person name="Stieglmeier M."/>
            <person name="Klingl A."/>
            <person name="Woyke T."/>
            <person name="Ryan C.M."/>
            <person name="Banfield J.F."/>
        </authorList>
    </citation>
    <scope>NUCLEOTIDE SEQUENCE [LARGE SCALE GENOMIC DNA]</scope>
    <source>
        <strain evidence="8">CG10_big_fil_rev_8_21_14_0_10_48_11</strain>
    </source>
</reference>
<dbReference type="InterPro" id="IPR036259">
    <property type="entry name" value="MFS_trans_sf"/>
</dbReference>
<keyword evidence="4 6" id="KW-1133">Transmembrane helix</keyword>
<evidence type="ECO:0000256" key="6">
    <source>
        <dbReference type="SAM" id="Phobius"/>
    </source>
</evidence>
<organism evidence="8 9">
    <name type="scientific">Candidatus Uhrbacteria bacterium CG10_big_fil_rev_8_21_14_0_10_48_11</name>
    <dbReference type="NCBI Taxonomy" id="1975037"/>
    <lineage>
        <taxon>Bacteria</taxon>
        <taxon>Candidatus Uhriibacteriota</taxon>
    </lineage>
</organism>
<evidence type="ECO:0000256" key="3">
    <source>
        <dbReference type="ARBA" id="ARBA00022692"/>
    </source>
</evidence>
<dbReference type="GO" id="GO:0022857">
    <property type="term" value="F:transmembrane transporter activity"/>
    <property type="evidence" value="ECO:0007669"/>
    <property type="project" value="InterPro"/>
</dbReference>
<dbReference type="Gene3D" id="1.20.1720.10">
    <property type="entry name" value="Multidrug resistance protein D"/>
    <property type="match status" value="1"/>
</dbReference>
<keyword evidence="2" id="KW-0813">Transport</keyword>